<evidence type="ECO:0000313" key="1">
    <source>
        <dbReference type="EMBL" id="KAK2942417.1"/>
    </source>
</evidence>
<dbReference type="Proteomes" id="UP001281761">
    <property type="component" value="Unassembled WGS sequence"/>
</dbReference>
<evidence type="ECO:0000313" key="2">
    <source>
        <dbReference type="Proteomes" id="UP001281761"/>
    </source>
</evidence>
<sequence length="544" mass="59285">MRKQVDTFTTFMKHRSITLFVDHSSTSDDLTCGDETDPCVSIENAWSITDGLNHNYVIVKVLKETTETKKDLFVQLNPYSPPEYGRFDESDHEFYRSLILGSQFSFVSNGIDGTVVRRFVTPQVSSLKTQHFRMDYCSSSSYGGSLSASYTIVPSSIDLTLRDCQFSSSKSDRNGGAVAVILDGSTNEECRLTVDIEHWHFLNTAARTGEGGDVFINVQGDSKCGGSVVIHAKSDFNDKYFFFDGRFIIESSHAEKGEAITQEVSLSSNSSFSAADFFSCNCSSKHGGSFLFIIHGYLSISIAPTTLTRLTSTEHGGYLAIHHCTATLDGAILHLEQDQNDFEGESLNSVGFGAFVSFLEDSSNSEDCTIVVKNSISHGSPSLNMCQLVNSANRAMAPNSNLISGPLGPDNFVECTEVVLSVNGPTHAGIIVAINSLPNIVGELFESCVDTSTEPSFPSVVDKTRHHTFSINSETREIFTNEESGRDWNLCGFKSNLCSSLHFTARVSSRSAFSINAIGNFTAPEHPVILASPCMRLASDPSLL</sequence>
<dbReference type="EMBL" id="JARBJD010000409">
    <property type="protein sequence ID" value="KAK2942417.1"/>
    <property type="molecule type" value="Genomic_DNA"/>
</dbReference>
<protein>
    <submittedName>
        <fullName evidence="1">Uncharacterized protein</fullName>
    </submittedName>
</protein>
<name>A0ABQ9WUJ8_9EUKA</name>
<organism evidence="1 2">
    <name type="scientific">Blattamonas nauphoetae</name>
    <dbReference type="NCBI Taxonomy" id="2049346"/>
    <lineage>
        <taxon>Eukaryota</taxon>
        <taxon>Metamonada</taxon>
        <taxon>Preaxostyla</taxon>
        <taxon>Oxymonadida</taxon>
        <taxon>Blattamonas</taxon>
    </lineage>
</organism>
<reference evidence="1 2" key="1">
    <citation type="journal article" date="2022" name="bioRxiv">
        <title>Genomics of Preaxostyla Flagellates Illuminates Evolutionary Transitions and the Path Towards Mitochondrial Loss.</title>
        <authorList>
            <person name="Novak L.V.F."/>
            <person name="Treitli S.C."/>
            <person name="Pyrih J."/>
            <person name="Halakuc P."/>
            <person name="Pipaliya S.V."/>
            <person name="Vacek V."/>
            <person name="Brzon O."/>
            <person name="Soukal P."/>
            <person name="Eme L."/>
            <person name="Dacks J.B."/>
            <person name="Karnkowska A."/>
            <person name="Elias M."/>
            <person name="Hampl V."/>
        </authorList>
    </citation>
    <scope>NUCLEOTIDE SEQUENCE [LARGE SCALE GENOMIC DNA]</scope>
    <source>
        <strain evidence="1">NAU3</strain>
        <tissue evidence="1">Gut</tissue>
    </source>
</reference>
<comment type="caution">
    <text evidence="1">The sequence shown here is derived from an EMBL/GenBank/DDBJ whole genome shotgun (WGS) entry which is preliminary data.</text>
</comment>
<gene>
    <name evidence="1" type="ORF">BLNAU_22650</name>
</gene>
<proteinExistence type="predicted"/>
<accession>A0ABQ9WUJ8</accession>
<keyword evidence="2" id="KW-1185">Reference proteome</keyword>